<proteinExistence type="predicted"/>
<feature type="non-terminal residue" evidence="1">
    <location>
        <position position="1"/>
    </location>
</feature>
<accession>A0ACC1HPF0</accession>
<dbReference type="EC" id="4.3.1.19" evidence="1"/>
<comment type="caution">
    <text evidence="1">The sequence shown here is derived from an EMBL/GenBank/DDBJ whole genome shotgun (WGS) entry which is preliminary data.</text>
</comment>
<dbReference type="EMBL" id="JAMZIH010004533">
    <property type="protein sequence ID" value="KAJ1676234.1"/>
    <property type="molecule type" value="Genomic_DNA"/>
</dbReference>
<reference evidence="1" key="1">
    <citation type="submission" date="2022-06" db="EMBL/GenBank/DDBJ databases">
        <title>Phylogenomic reconstructions and comparative analyses of Kickxellomycotina fungi.</title>
        <authorList>
            <person name="Reynolds N.K."/>
            <person name="Stajich J.E."/>
            <person name="Barry K."/>
            <person name="Grigoriev I.V."/>
            <person name="Crous P."/>
            <person name="Smith M.E."/>
        </authorList>
    </citation>
    <scope>NUCLEOTIDE SEQUENCE</scope>
    <source>
        <strain evidence="1">RSA 2271</strain>
    </source>
</reference>
<evidence type="ECO:0000313" key="2">
    <source>
        <dbReference type="Proteomes" id="UP001145114"/>
    </source>
</evidence>
<name>A0ACC1HPF0_9FUNG</name>
<organism evidence="1 2">
    <name type="scientific">Spiromyces aspiralis</name>
    <dbReference type="NCBI Taxonomy" id="68401"/>
    <lineage>
        <taxon>Eukaryota</taxon>
        <taxon>Fungi</taxon>
        <taxon>Fungi incertae sedis</taxon>
        <taxon>Zoopagomycota</taxon>
        <taxon>Kickxellomycotina</taxon>
        <taxon>Kickxellomycetes</taxon>
        <taxon>Kickxellales</taxon>
        <taxon>Kickxellaceae</taxon>
        <taxon>Spiromyces</taxon>
    </lineage>
</organism>
<evidence type="ECO:0000313" key="1">
    <source>
        <dbReference type="EMBL" id="KAJ1676234.1"/>
    </source>
</evidence>
<sequence>FPERPQALVKFLHGIKTQWNISLFHYRNFGHDVGRVLVGIQIPPDKDGQLPKAFQEFLHNLQYRYADETNNPVYLDFMV</sequence>
<dbReference type="Proteomes" id="UP001145114">
    <property type="component" value="Unassembled WGS sequence"/>
</dbReference>
<keyword evidence="2" id="KW-1185">Reference proteome</keyword>
<keyword evidence="1" id="KW-0456">Lyase</keyword>
<gene>
    <name evidence="1" type="primary">ILV1_2</name>
    <name evidence="1" type="ORF">EV182_008602</name>
</gene>
<protein>
    <submittedName>
        <fullName evidence="1">Threonine deaminase</fullName>
        <ecNumber evidence="1">4.3.1.19</ecNumber>
    </submittedName>
</protein>